<dbReference type="InterPro" id="IPR003764">
    <property type="entry name" value="GlcNAc_6-P_deAcase"/>
</dbReference>
<dbReference type="EC" id="3.5.1.25" evidence="2"/>
<gene>
    <name evidence="14" type="ORF">AN477_09365</name>
</gene>
<dbReference type="Gene3D" id="2.30.40.10">
    <property type="entry name" value="Urease, subunit C, domain 1"/>
    <property type="match status" value="1"/>
</dbReference>
<dbReference type="Gene3D" id="3.20.20.140">
    <property type="entry name" value="Metal-dependent hydrolases"/>
    <property type="match status" value="1"/>
</dbReference>
<dbReference type="InterPro" id="IPR006680">
    <property type="entry name" value="Amidohydro-rel"/>
</dbReference>
<dbReference type="Pfam" id="PF01979">
    <property type="entry name" value="Amidohydro_1"/>
    <property type="match status" value="1"/>
</dbReference>
<feature type="binding site" evidence="11">
    <location>
        <begin position="301"/>
        <end position="303"/>
    </location>
    <ligand>
        <name>substrate</name>
    </ligand>
</feature>
<dbReference type="GO" id="GO:0006046">
    <property type="term" value="P:N-acetylglucosamine catabolic process"/>
    <property type="evidence" value="ECO:0007669"/>
    <property type="project" value="TreeGrafter"/>
</dbReference>
<keyword evidence="15" id="KW-1185">Reference proteome</keyword>
<dbReference type="NCBIfam" id="TIGR00221">
    <property type="entry name" value="nagA"/>
    <property type="match status" value="1"/>
</dbReference>
<sequence length="375" mass="39631">MSTVIMSGKIDGHVKQIKIEDGIITAIGDLTATDFTGATHIQTDGNLLPGYIDVHVHGGGGAEVMDGTEEAFEHVALTHAKHGTTGLLLTTVTASPEALDKVFSAYESNRTRNGAEVLGFHLEGPFINPSKPGAQPKQYIIPPSTELFERWQQLSGGAIRYVTMAPEVAGAEPLVKLAAKQGVIVAMGHCNATAVQVSQGIEWGARSVTHLFNAMSPAGHREPGLAGSALGDDRVMVELIADLIHVHPLMLRAAIRAKGPEHVMLITDAVKAADMPEGEYGSAGHTLFVKNGAVRLADGTLAGSTVTVDRAVRNLLGIQALQPDDVHQVTSLNQSKLLNLPHGRIAVGAPANLIAVDESWQVTHTVVRGRLVYQA</sequence>
<dbReference type="GO" id="GO:0008448">
    <property type="term" value="F:N-acetylglucosamine-6-phosphate deacetylase activity"/>
    <property type="evidence" value="ECO:0007669"/>
    <property type="project" value="UniProtKB-EC"/>
</dbReference>
<dbReference type="EMBL" id="LJCO01000042">
    <property type="protein sequence ID" value="KPV43927.1"/>
    <property type="molecule type" value="Genomic_DNA"/>
</dbReference>
<comment type="pathway">
    <text evidence="8">Amino-sugar metabolism; N-acetylneuraminate degradation; D-fructose 6-phosphate from N-acetylneuraminate: step 4/5.</text>
</comment>
<organism evidence="14 15">
    <name type="scientific">Alicyclobacillus ferrooxydans</name>
    <dbReference type="NCBI Taxonomy" id="471514"/>
    <lineage>
        <taxon>Bacteria</taxon>
        <taxon>Bacillati</taxon>
        <taxon>Bacillota</taxon>
        <taxon>Bacilli</taxon>
        <taxon>Bacillales</taxon>
        <taxon>Alicyclobacillaceae</taxon>
        <taxon>Alicyclobacillus</taxon>
    </lineage>
</organism>
<name>A0A0P9EL31_9BACL</name>
<reference evidence="14 15" key="1">
    <citation type="submission" date="2015-09" db="EMBL/GenBank/DDBJ databases">
        <title>Draft genome sequence of Alicyclobacillus ferrooxydans DSM 22381.</title>
        <authorList>
            <person name="Hemp J."/>
        </authorList>
    </citation>
    <scope>NUCLEOTIDE SEQUENCE [LARGE SCALE GENOMIC DNA]</scope>
    <source>
        <strain evidence="14 15">TC-34</strain>
    </source>
</reference>
<dbReference type="PANTHER" id="PTHR11113:SF14">
    <property type="entry name" value="N-ACETYLGLUCOSAMINE-6-PHOSPHATE DEACETYLASE"/>
    <property type="match status" value="1"/>
</dbReference>
<evidence type="ECO:0000256" key="2">
    <source>
        <dbReference type="ARBA" id="ARBA00011899"/>
    </source>
</evidence>
<keyword evidence="5 9" id="KW-0378">Hydrolase</keyword>
<keyword evidence="4 12" id="KW-0479">Metal-binding</keyword>
<dbReference type="STRING" id="471514.AN477_09365"/>
<dbReference type="SUPFAM" id="SSF51556">
    <property type="entry name" value="Metallo-dependent hydrolases"/>
    <property type="match status" value="1"/>
</dbReference>
<keyword evidence="6 9" id="KW-0119">Carbohydrate metabolism</keyword>
<feature type="binding site" evidence="11">
    <location>
        <position position="245"/>
    </location>
    <ligand>
        <name>substrate</name>
    </ligand>
</feature>
<feature type="binding site" evidence="12">
    <location>
        <position position="123"/>
    </location>
    <ligand>
        <name>Zn(2+)</name>
        <dbReference type="ChEBI" id="CHEBI:29105"/>
    </ligand>
</feature>
<dbReference type="PANTHER" id="PTHR11113">
    <property type="entry name" value="N-ACETYLGLUCOSAMINE-6-PHOSPHATE DEACETYLASE"/>
    <property type="match status" value="1"/>
</dbReference>
<accession>A0A0P9EL31</accession>
<comment type="caution">
    <text evidence="14">The sequence shown here is derived from an EMBL/GenBank/DDBJ whole genome shotgun (WGS) entry which is preliminary data.</text>
</comment>
<dbReference type="CDD" id="cd00854">
    <property type="entry name" value="NagA"/>
    <property type="match status" value="1"/>
</dbReference>
<evidence type="ECO:0000256" key="6">
    <source>
        <dbReference type="ARBA" id="ARBA00023277"/>
    </source>
</evidence>
<evidence type="ECO:0000259" key="13">
    <source>
        <dbReference type="Pfam" id="PF01979"/>
    </source>
</evidence>
<evidence type="ECO:0000256" key="4">
    <source>
        <dbReference type="ARBA" id="ARBA00022723"/>
    </source>
</evidence>
<dbReference type="FunFam" id="3.20.20.140:FF:000004">
    <property type="entry name" value="N-acetylglucosamine-6-phosphate deacetylase"/>
    <property type="match status" value="1"/>
</dbReference>
<evidence type="ECO:0000256" key="12">
    <source>
        <dbReference type="PIRSR" id="PIRSR038994-3"/>
    </source>
</evidence>
<feature type="domain" description="Amidohydrolase-related" evidence="13">
    <location>
        <begin position="47"/>
        <end position="372"/>
    </location>
</feature>
<evidence type="ECO:0000256" key="1">
    <source>
        <dbReference type="ARBA" id="ARBA00010716"/>
    </source>
</evidence>
<evidence type="ECO:0000256" key="8">
    <source>
        <dbReference type="ARBA" id="ARBA00060590"/>
    </source>
</evidence>
<dbReference type="GO" id="GO:0046872">
    <property type="term" value="F:metal ion binding"/>
    <property type="evidence" value="ECO:0007669"/>
    <property type="project" value="UniProtKB-KW"/>
</dbReference>
<feature type="binding site" evidence="11">
    <location>
        <position position="221"/>
    </location>
    <ligand>
        <name>substrate</name>
    </ligand>
</feature>
<evidence type="ECO:0000256" key="7">
    <source>
        <dbReference type="ARBA" id="ARBA00047647"/>
    </source>
</evidence>
<feature type="binding site" evidence="12">
    <location>
        <position position="189"/>
    </location>
    <ligand>
        <name>Zn(2+)</name>
        <dbReference type="ChEBI" id="CHEBI:29105"/>
    </ligand>
</feature>
<evidence type="ECO:0000313" key="14">
    <source>
        <dbReference type="EMBL" id="KPV43927.1"/>
    </source>
</evidence>
<evidence type="ECO:0000256" key="10">
    <source>
        <dbReference type="PIRSR" id="PIRSR038994-1"/>
    </source>
</evidence>
<evidence type="ECO:0000256" key="11">
    <source>
        <dbReference type="PIRSR" id="PIRSR038994-2"/>
    </source>
</evidence>
<evidence type="ECO:0000256" key="9">
    <source>
        <dbReference type="PIRNR" id="PIRNR038994"/>
    </source>
</evidence>
<comment type="similarity">
    <text evidence="1 9">Belongs to the metallo-dependent hydrolases superfamily. NagA family.</text>
</comment>
<evidence type="ECO:0000256" key="3">
    <source>
        <dbReference type="ARBA" id="ARBA00018029"/>
    </source>
</evidence>
<feature type="binding site" evidence="11">
    <location>
        <position position="134"/>
    </location>
    <ligand>
        <name>substrate</name>
    </ligand>
</feature>
<dbReference type="Proteomes" id="UP000050482">
    <property type="component" value="Unassembled WGS sequence"/>
</dbReference>
<feature type="active site" description="Proton donor/acceptor" evidence="10">
    <location>
        <position position="268"/>
    </location>
</feature>
<dbReference type="SUPFAM" id="SSF51338">
    <property type="entry name" value="Composite domain of metallo-dependent hydrolases"/>
    <property type="match status" value="1"/>
</dbReference>
<feature type="binding site" evidence="12">
    <location>
        <position position="210"/>
    </location>
    <ligand>
        <name>Zn(2+)</name>
        <dbReference type="ChEBI" id="CHEBI:29105"/>
    </ligand>
</feature>
<dbReference type="AlphaFoldDB" id="A0A0P9EL31"/>
<feature type="binding site" evidence="11">
    <location>
        <begin position="213"/>
        <end position="214"/>
    </location>
    <ligand>
        <name>substrate</name>
    </ligand>
</feature>
<dbReference type="RefSeq" id="WP_054968893.1">
    <property type="nucleotide sequence ID" value="NZ_LJCO01000042.1"/>
</dbReference>
<dbReference type="PIRSF" id="PIRSF038994">
    <property type="entry name" value="NagA"/>
    <property type="match status" value="1"/>
</dbReference>
<dbReference type="InterPro" id="IPR032466">
    <property type="entry name" value="Metal_Hydrolase"/>
</dbReference>
<proteinExistence type="inferred from homology"/>
<comment type="cofactor">
    <cofactor evidence="12">
        <name>a divalent metal cation</name>
        <dbReference type="ChEBI" id="CHEBI:60240"/>
    </cofactor>
    <text evidence="12">Binds 1 divalent metal cation per subunit.</text>
</comment>
<comment type="catalytic activity">
    <reaction evidence="7">
        <text>N-acetyl-D-glucosamine 6-phosphate + H2O = D-glucosamine 6-phosphate + acetate</text>
        <dbReference type="Rhea" id="RHEA:22936"/>
        <dbReference type="ChEBI" id="CHEBI:15377"/>
        <dbReference type="ChEBI" id="CHEBI:30089"/>
        <dbReference type="ChEBI" id="CHEBI:57513"/>
        <dbReference type="ChEBI" id="CHEBI:58725"/>
        <dbReference type="EC" id="3.5.1.25"/>
    </reaction>
</comment>
<evidence type="ECO:0000256" key="5">
    <source>
        <dbReference type="ARBA" id="ARBA00022801"/>
    </source>
</evidence>
<dbReference type="InterPro" id="IPR011059">
    <property type="entry name" value="Metal-dep_hydrolase_composite"/>
</dbReference>
<dbReference type="PATRIC" id="fig|471514.4.peg.446"/>
<protein>
    <recommendedName>
        <fullName evidence="3">N-acetylglucosamine-6-phosphate deacetylase</fullName>
        <ecNumber evidence="2">3.5.1.25</ecNumber>
    </recommendedName>
</protein>
<evidence type="ECO:0000313" key="15">
    <source>
        <dbReference type="Proteomes" id="UP000050482"/>
    </source>
</evidence>